<dbReference type="InterPro" id="IPR015421">
    <property type="entry name" value="PyrdxlP-dep_Trfase_major"/>
</dbReference>
<dbReference type="InterPro" id="IPR015422">
    <property type="entry name" value="PyrdxlP-dep_Trfase_small"/>
</dbReference>
<organism evidence="5 6">
    <name type="scientific">Gemella haemolysans M341</name>
    <dbReference type="NCBI Taxonomy" id="562981"/>
    <lineage>
        <taxon>Bacteria</taxon>
        <taxon>Bacillati</taxon>
        <taxon>Bacillota</taxon>
        <taxon>Bacilli</taxon>
        <taxon>Bacillales</taxon>
        <taxon>Gemellaceae</taxon>
        <taxon>Gemella</taxon>
    </lineage>
</organism>
<dbReference type="InterPro" id="IPR001597">
    <property type="entry name" value="ArAA_b-elim_lyase/Thr_aldolase"/>
</dbReference>
<comment type="similarity">
    <text evidence="2">Belongs to the threonine aldolase family.</text>
</comment>
<comment type="caution">
    <text evidence="5">The sequence shown here is derived from an EMBL/GenBank/DDBJ whole genome shotgun (WGS) entry which is preliminary data.</text>
</comment>
<dbReference type="EMBL" id="ACRO01000003">
    <property type="protein sequence ID" value="EGF87269.1"/>
    <property type="molecule type" value="Genomic_DNA"/>
</dbReference>
<sequence length="343" mass="38950">MKLFFVNDYGRGAHPKILEKLSESNFEIEYGYGSDSYSEQAKNKIREACGKNDAEIFFLSGGTQTNAVVINGLLRLYEGVIAADTGHISTHEAGAIEYTGRKVIELPNVDGKLKFEDVKECLENFEKDANNAHMVRPGMVYISYPTEYGTLYSKEELQNLYELCKEYKIPLFVDGSRLGYGLMSKKCDLTFEEFANLCDVFYIGGTKVGALCGEAIVFSNNKYVPKQFITIIKQQGALLAKSRLLGVQFDALFTDNLYFEISKHAIEMAELLKKGLIDKGYKLYVDSPTNQQFVIINNTDMDKLKEIVEFAYWKAFDKDHTIIRFVTDWGTKKEDVEKLIEIL</sequence>
<dbReference type="PANTHER" id="PTHR48097:SF5">
    <property type="entry name" value="LOW SPECIFICITY L-THREONINE ALDOLASE"/>
    <property type="match status" value="1"/>
</dbReference>
<evidence type="ECO:0000313" key="6">
    <source>
        <dbReference type="Proteomes" id="UP000004773"/>
    </source>
</evidence>
<evidence type="ECO:0000256" key="1">
    <source>
        <dbReference type="ARBA" id="ARBA00001933"/>
    </source>
</evidence>
<dbReference type="GO" id="GO:0006520">
    <property type="term" value="P:amino acid metabolic process"/>
    <property type="evidence" value="ECO:0007669"/>
    <property type="project" value="InterPro"/>
</dbReference>
<dbReference type="Pfam" id="PF01212">
    <property type="entry name" value="Beta_elim_lyase"/>
    <property type="match status" value="1"/>
</dbReference>
<dbReference type="Proteomes" id="UP000004773">
    <property type="component" value="Unassembled WGS sequence"/>
</dbReference>
<keyword evidence="3" id="KW-0663">Pyridoxal phosphate</keyword>
<accession>A0AA87B872</accession>
<dbReference type="Gene3D" id="3.90.1150.10">
    <property type="entry name" value="Aspartate Aminotransferase, domain 1"/>
    <property type="match status" value="1"/>
</dbReference>
<dbReference type="GO" id="GO:0016829">
    <property type="term" value="F:lyase activity"/>
    <property type="evidence" value="ECO:0007669"/>
    <property type="project" value="InterPro"/>
</dbReference>
<dbReference type="Gene3D" id="3.40.640.10">
    <property type="entry name" value="Type I PLP-dependent aspartate aminotransferase-like (Major domain)"/>
    <property type="match status" value="1"/>
</dbReference>
<dbReference type="PANTHER" id="PTHR48097">
    <property type="entry name" value="L-THREONINE ALDOLASE-RELATED"/>
    <property type="match status" value="1"/>
</dbReference>
<dbReference type="RefSeq" id="WP_003145956.1">
    <property type="nucleotide sequence ID" value="NZ_GL883582.1"/>
</dbReference>
<evidence type="ECO:0000259" key="4">
    <source>
        <dbReference type="Pfam" id="PF01212"/>
    </source>
</evidence>
<dbReference type="SUPFAM" id="SSF53383">
    <property type="entry name" value="PLP-dependent transferases"/>
    <property type="match status" value="1"/>
</dbReference>
<evidence type="ECO:0000313" key="5">
    <source>
        <dbReference type="EMBL" id="EGF87269.1"/>
    </source>
</evidence>
<reference evidence="5 6" key="1">
    <citation type="submission" date="2011-03" db="EMBL/GenBank/DDBJ databases">
        <title>The Genome Sequence of Gemella haemolysans M341.</title>
        <authorList>
            <consortium name="The Broad Institute Genome Sequencing Platform"/>
            <consortium name="The Broad Institute Genome Sequencing Center for Infectious Disease"/>
            <person name="Earl A."/>
            <person name="Ward D."/>
            <person name="Feldgarden M."/>
            <person name="Gevers D."/>
            <person name="Sibley C.D."/>
            <person name="Field T.R."/>
            <person name="Grinwis M."/>
            <person name="Eshaghurshan C.S."/>
            <person name="Surette M.G."/>
            <person name="Young S.K."/>
            <person name="Zeng Q."/>
            <person name="Gargeya S."/>
            <person name="Fitzgerald M."/>
            <person name="Haas B."/>
            <person name="Abouelleil A."/>
            <person name="Alvarado L."/>
            <person name="Arachchi H.M."/>
            <person name="Berlin A."/>
            <person name="Brown A."/>
            <person name="Chapman S.B."/>
            <person name="Chen Z."/>
            <person name="Dunbar C."/>
            <person name="Freedman E."/>
            <person name="Gearin G."/>
            <person name="Gellesch M."/>
            <person name="Goldberg J."/>
            <person name="Griggs A."/>
            <person name="Gujja S."/>
            <person name="Heilman E.R."/>
            <person name="Heiman D."/>
            <person name="Howarth C."/>
            <person name="Larson L."/>
            <person name="Lui A."/>
            <person name="MacDonald P.J.P."/>
            <person name="Mehta T."/>
            <person name="Montmayeur A."/>
            <person name="Murphy C."/>
            <person name="Neiman D."/>
            <person name="Pearson M."/>
            <person name="Priest M."/>
            <person name="Roberts A."/>
            <person name="Saif S."/>
            <person name="Shea T."/>
            <person name="Shenoy N."/>
            <person name="Sisk P."/>
            <person name="Stolte C."/>
            <person name="Sykes S."/>
            <person name="White J."/>
            <person name="Yandava C."/>
            <person name="Wortman J."/>
            <person name="Nusbaum C."/>
            <person name="Birren B."/>
        </authorList>
    </citation>
    <scope>NUCLEOTIDE SEQUENCE [LARGE SCALE GENOMIC DNA]</scope>
    <source>
        <strain evidence="5 6">M341</strain>
    </source>
</reference>
<evidence type="ECO:0000256" key="3">
    <source>
        <dbReference type="ARBA" id="ARBA00022898"/>
    </source>
</evidence>
<gene>
    <name evidence="5" type="ORF">HMPREF0428_00144</name>
</gene>
<proteinExistence type="inferred from homology"/>
<protein>
    <recommendedName>
        <fullName evidence="4">Aromatic amino acid beta-eliminating lyase/threonine aldolase domain-containing protein</fullName>
    </recommendedName>
</protein>
<dbReference type="InterPro" id="IPR015424">
    <property type="entry name" value="PyrdxlP-dep_Trfase"/>
</dbReference>
<feature type="domain" description="Aromatic amino acid beta-eliminating lyase/threonine aldolase" evidence="4">
    <location>
        <begin position="31"/>
        <end position="296"/>
    </location>
</feature>
<comment type="cofactor">
    <cofactor evidence="1">
        <name>pyridoxal 5'-phosphate</name>
        <dbReference type="ChEBI" id="CHEBI:597326"/>
    </cofactor>
</comment>
<evidence type="ECO:0000256" key="2">
    <source>
        <dbReference type="ARBA" id="ARBA00006966"/>
    </source>
</evidence>
<name>A0AA87B872_9BACL</name>
<dbReference type="AlphaFoldDB" id="A0AA87B872"/>